<reference evidence="1 2" key="1">
    <citation type="journal article" date="2014" name="PLoS Genet.">
        <title>The Genome of Spironucleus salmonicida Highlights a Fish Pathogen Adapted to Fluctuating Environments.</title>
        <authorList>
            <person name="Xu F."/>
            <person name="Jerlstrom-Hultqvist J."/>
            <person name="Einarsson E."/>
            <person name="Astvaldsson A."/>
            <person name="Svard S.G."/>
            <person name="Andersson J.O."/>
        </authorList>
    </citation>
    <scope>NUCLEOTIDE SEQUENCE</scope>
    <source>
        <strain evidence="2">ATCC 50377</strain>
    </source>
</reference>
<gene>
    <name evidence="1" type="ORF">SS50377_10107</name>
    <name evidence="2" type="ORF">SS50377_20660</name>
</gene>
<protein>
    <submittedName>
        <fullName evidence="1">Uncharacterized protein</fullName>
    </submittedName>
</protein>
<dbReference type="EMBL" id="KI545949">
    <property type="protein sequence ID" value="EST49509.1"/>
    <property type="molecule type" value="Genomic_DNA"/>
</dbReference>
<evidence type="ECO:0000313" key="1">
    <source>
        <dbReference type="EMBL" id="EST49509.1"/>
    </source>
</evidence>
<name>V6M7Q7_9EUKA</name>
<reference evidence="2" key="2">
    <citation type="submission" date="2020-12" db="EMBL/GenBank/DDBJ databases">
        <title>New Spironucleus salmonicida genome in near-complete chromosomes.</title>
        <authorList>
            <person name="Xu F."/>
            <person name="Kurt Z."/>
            <person name="Jimenez-Gonzalez A."/>
            <person name="Astvaldsson A."/>
            <person name="Andersson J.O."/>
            <person name="Svard S.G."/>
        </authorList>
    </citation>
    <scope>NUCLEOTIDE SEQUENCE</scope>
    <source>
        <strain evidence="2">ATCC 50377</strain>
    </source>
</reference>
<proteinExistence type="predicted"/>
<dbReference type="Proteomes" id="UP000018208">
    <property type="component" value="Unassembled WGS sequence"/>
</dbReference>
<evidence type="ECO:0000313" key="3">
    <source>
        <dbReference type="Proteomes" id="UP000018208"/>
    </source>
</evidence>
<accession>V6M7Q7</accession>
<organism evidence="1">
    <name type="scientific">Spironucleus salmonicida</name>
    <dbReference type="NCBI Taxonomy" id="348837"/>
    <lineage>
        <taxon>Eukaryota</taxon>
        <taxon>Metamonada</taxon>
        <taxon>Diplomonadida</taxon>
        <taxon>Hexamitidae</taxon>
        <taxon>Hexamitinae</taxon>
        <taxon>Spironucleus</taxon>
    </lineage>
</organism>
<dbReference type="EMBL" id="AUWU02000001">
    <property type="protein sequence ID" value="KAH0577309.1"/>
    <property type="molecule type" value="Genomic_DNA"/>
</dbReference>
<dbReference type="VEuPathDB" id="GiardiaDB:SS50377_20660"/>
<dbReference type="AlphaFoldDB" id="V6M7Q7"/>
<keyword evidence="3" id="KW-1185">Reference proteome</keyword>
<evidence type="ECO:0000313" key="2">
    <source>
        <dbReference type="EMBL" id="KAH0577309.1"/>
    </source>
</evidence>
<sequence>MKNNSKSFKSTKNRTRNSHLLQSISLDENLVFTYTIDGQGHEKDIIRQLTIYEQDNMIRMLSQLRESQEIKQQKRHEHIE</sequence>